<name>A0A9Q1CPY4_HOLLE</name>
<accession>A0A9Q1CPY4</accession>
<dbReference type="EMBL" id="JAIZAY010000001">
    <property type="protein sequence ID" value="KAJ8048921.1"/>
    <property type="molecule type" value="Genomic_DNA"/>
</dbReference>
<evidence type="ECO:0000313" key="1">
    <source>
        <dbReference type="EMBL" id="KAJ8048921.1"/>
    </source>
</evidence>
<comment type="caution">
    <text evidence="1">The sequence shown here is derived from an EMBL/GenBank/DDBJ whole genome shotgun (WGS) entry which is preliminary data.</text>
</comment>
<keyword evidence="2" id="KW-1185">Reference proteome</keyword>
<reference evidence="1" key="1">
    <citation type="submission" date="2021-10" db="EMBL/GenBank/DDBJ databases">
        <title>Tropical sea cucumber genome reveals ecological adaptation and Cuvierian tubules defense mechanism.</title>
        <authorList>
            <person name="Chen T."/>
        </authorList>
    </citation>
    <scope>NUCLEOTIDE SEQUENCE</scope>
    <source>
        <strain evidence="1">Nanhai2018</strain>
        <tissue evidence="1">Muscle</tissue>
    </source>
</reference>
<sequence>MRSYTGIVYVISPRSLFVGIRVDRPRRITDSLAEFYRKRYNVYRGQFLGGIPSPCTLPVNFMDSL</sequence>
<dbReference type="AlphaFoldDB" id="A0A9Q1CPY4"/>
<organism evidence="1 2">
    <name type="scientific">Holothuria leucospilota</name>
    <name type="common">Black long sea cucumber</name>
    <name type="synonym">Mertensiothuria leucospilota</name>
    <dbReference type="NCBI Taxonomy" id="206669"/>
    <lineage>
        <taxon>Eukaryota</taxon>
        <taxon>Metazoa</taxon>
        <taxon>Echinodermata</taxon>
        <taxon>Eleutherozoa</taxon>
        <taxon>Echinozoa</taxon>
        <taxon>Holothuroidea</taxon>
        <taxon>Aspidochirotacea</taxon>
        <taxon>Aspidochirotida</taxon>
        <taxon>Holothuriidae</taxon>
        <taxon>Holothuria</taxon>
    </lineage>
</organism>
<protein>
    <submittedName>
        <fullName evidence="1">Uncharacterized protein</fullName>
    </submittedName>
</protein>
<gene>
    <name evidence="1" type="ORF">HOLleu_01429</name>
</gene>
<proteinExistence type="predicted"/>
<dbReference type="Proteomes" id="UP001152320">
    <property type="component" value="Chromosome 1"/>
</dbReference>
<evidence type="ECO:0000313" key="2">
    <source>
        <dbReference type="Proteomes" id="UP001152320"/>
    </source>
</evidence>